<dbReference type="PANTHER" id="PTHR43451">
    <property type="entry name" value="ACETYLTRANSFERASE (GNAT) FAMILY PROTEIN"/>
    <property type="match status" value="1"/>
</dbReference>
<dbReference type="InterPro" id="IPR016181">
    <property type="entry name" value="Acyl_CoA_acyltransferase"/>
</dbReference>
<feature type="domain" description="N-acetyltransferase" evidence="1">
    <location>
        <begin position="1"/>
        <end position="154"/>
    </location>
</feature>
<proteinExistence type="predicted"/>
<sequence length="155" mass="17947">MFVVQKNNTNFDEMHQLVQESFLLHVAPQYSKEGIDTFLALIQEDNLKERAEENTSLFITARHHNVIIGVLELRQHSHITLLFVKDDYRGKGVAFSLLESAIKRCKNVYPDMKRLTLNASPNSLHIYKRMGFVETADQQQNNGVIYTPMKYVFSD</sequence>
<keyword evidence="2" id="KW-0808">Transferase</keyword>
<dbReference type="SUPFAM" id="SSF55729">
    <property type="entry name" value="Acyl-CoA N-acyltransferases (Nat)"/>
    <property type="match status" value="1"/>
</dbReference>
<comment type="caution">
    <text evidence="2">The sequence shown here is derived from an EMBL/GenBank/DDBJ whole genome shotgun (WGS) entry which is preliminary data.</text>
</comment>
<gene>
    <name evidence="2" type="ORF">ACFQ1M_00450</name>
</gene>
<dbReference type="Pfam" id="PF13673">
    <property type="entry name" value="Acetyltransf_10"/>
    <property type="match status" value="1"/>
</dbReference>
<dbReference type="Proteomes" id="UP001596978">
    <property type="component" value="Unassembled WGS sequence"/>
</dbReference>
<keyword evidence="2" id="KW-0012">Acyltransferase</keyword>
<dbReference type="CDD" id="cd04301">
    <property type="entry name" value="NAT_SF"/>
    <property type="match status" value="1"/>
</dbReference>
<dbReference type="Gene3D" id="3.40.630.30">
    <property type="match status" value="1"/>
</dbReference>
<reference evidence="3" key="1">
    <citation type="journal article" date="2019" name="Int. J. Syst. Evol. Microbiol.">
        <title>The Global Catalogue of Microorganisms (GCM) 10K type strain sequencing project: providing services to taxonomists for standard genome sequencing and annotation.</title>
        <authorList>
            <consortium name="The Broad Institute Genomics Platform"/>
            <consortium name="The Broad Institute Genome Sequencing Center for Infectious Disease"/>
            <person name="Wu L."/>
            <person name="Ma J."/>
        </authorList>
    </citation>
    <scope>NUCLEOTIDE SEQUENCE [LARGE SCALE GENOMIC DNA]</scope>
    <source>
        <strain evidence="3">CCUG 62952</strain>
    </source>
</reference>
<evidence type="ECO:0000313" key="2">
    <source>
        <dbReference type="EMBL" id="MFD0860659.1"/>
    </source>
</evidence>
<dbReference type="RefSeq" id="WP_386402306.1">
    <property type="nucleotide sequence ID" value="NZ_JBHTJH010000001.1"/>
</dbReference>
<dbReference type="PROSITE" id="PS51186">
    <property type="entry name" value="GNAT"/>
    <property type="match status" value="1"/>
</dbReference>
<name>A0ABW3CUX6_9FLAO</name>
<accession>A0ABW3CUX6</accession>
<protein>
    <submittedName>
        <fullName evidence="2">GNAT family N-acetyltransferase</fullName>
        <ecNumber evidence="2">2.3.1.-</ecNumber>
    </submittedName>
</protein>
<evidence type="ECO:0000259" key="1">
    <source>
        <dbReference type="PROSITE" id="PS51186"/>
    </source>
</evidence>
<evidence type="ECO:0000313" key="3">
    <source>
        <dbReference type="Proteomes" id="UP001596978"/>
    </source>
</evidence>
<dbReference type="InterPro" id="IPR052564">
    <property type="entry name" value="N-acetyltrans/Recomb-assoc"/>
</dbReference>
<keyword evidence="3" id="KW-1185">Reference proteome</keyword>
<dbReference type="EC" id="2.3.1.-" evidence="2"/>
<dbReference type="GO" id="GO:0016746">
    <property type="term" value="F:acyltransferase activity"/>
    <property type="evidence" value="ECO:0007669"/>
    <property type="project" value="UniProtKB-KW"/>
</dbReference>
<organism evidence="2 3">
    <name type="scientific">Sungkyunkwania multivorans</name>
    <dbReference type="NCBI Taxonomy" id="1173618"/>
    <lineage>
        <taxon>Bacteria</taxon>
        <taxon>Pseudomonadati</taxon>
        <taxon>Bacteroidota</taxon>
        <taxon>Flavobacteriia</taxon>
        <taxon>Flavobacteriales</taxon>
        <taxon>Flavobacteriaceae</taxon>
        <taxon>Sungkyunkwania</taxon>
    </lineage>
</organism>
<dbReference type="PANTHER" id="PTHR43451:SF1">
    <property type="entry name" value="ACETYLTRANSFERASE"/>
    <property type="match status" value="1"/>
</dbReference>
<dbReference type="EMBL" id="JBHTJH010000001">
    <property type="protein sequence ID" value="MFD0860659.1"/>
    <property type="molecule type" value="Genomic_DNA"/>
</dbReference>
<dbReference type="InterPro" id="IPR000182">
    <property type="entry name" value="GNAT_dom"/>
</dbReference>